<dbReference type="GO" id="GO:0009860">
    <property type="term" value="P:pollen tube growth"/>
    <property type="evidence" value="ECO:0007669"/>
    <property type="project" value="TreeGrafter"/>
</dbReference>
<dbReference type="InterPro" id="IPR050466">
    <property type="entry name" value="Carboxylest/Gibb_receptor"/>
</dbReference>
<dbReference type="AlphaFoldDB" id="A0A067JXJ0"/>
<dbReference type="InterPro" id="IPR013094">
    <property type="entry name" value="AB_hydrolase_3"/>
</dbReference>
<feature type="compositionally biased region" description="Polar residues" evidence="2">
    <location>
        <begin position="1"/>
        <end position="16"/>
    </location>
</feature>
<sequence length="284" mass="31555">MGMISSPLSQLRTSARTELITKEKKKKEKTKAATSSSKIANPEAEVPPAKSALPWRTRLVVSLISTLSDTSRRSDGTINRRLLSFLDLKSAPSPTKPIRSVISSDIPVDDARDLLFRLYTLIGSNTEIICGCCASGLHHDSIPINNILPVMVFFHGGGFSFLSALTRSYDIVCRRFALKLPAVVVSVNYCLTPEHRFPSQYDDGFDVLKFLDENQDTMRIYPNPFFGGGDRSEPEIRLTSSMLVPVPRTDWCWKVFLPEGSNRDHYAVNVSGPNAEDISRTMKG</sequence>
<dbReference type="STRING" id="180498.A0A067JXJ0"/>
<evidence type="ECO:0000256" key="2">
    <source>
        <dbReference type="SAM" id="MobiDB-lite"/>
    </source>
</evidence>
<feature type="domain" description="Alpha/beta hydrolase fold-3" evidence="3">
    <location>
        <begin position="151"/>
        <end position="230"/>
    </location>
</feature>
<accession>A0A067JXJ0</accession>
<dbReference type="OrthoDB" id="408631at2759"/>
<organism evidence="4 5">
    <name type="scientific">Jatropha curcas</name>
    <name type="common">Barbados nut</name>
    <dbReference type="NCBI Taxonomy" id="180498"/>
    <lineage>
        <taxon>Eukaryota</taxon>
        <taxon>Viridiplantae</taxon>
        <taxon>Streptophyta</taxon>
        <taxon>Embryophyta</taxon>
        <taxon>Tracheophyta</taxon>
        <taxon>Spermatophyta</taxon>
        <taxon>Magnoliopsida</taxon>
        <taxon>eudicotyledons</taxon>
        <taxon>Gunneridae</taxon>
        <taxon>Pentapetalae</taxon>
        <taxon>rosids</taxon>
        <taxon>fabids</taxon>
        <taxon>Malpighiales</taxon>
        <taxon>Euphorbiaceae</taxon>
        <taxon>Crotonoideae</taxon>
        <taxon>Jatropheae</taxon>
        <taxon>Jatropha</taxon>
    </lineage>
</organism>
<dbReference type="PANTHER" id="PTHR23024">
    <property type="entry name" value="ARYLACETAMIDE DEACETYLASE"/>
    <property type="match status" value="1"/>
</dbReference>
<proteinExistence type="inferred from homology"/>
<dbReference type="Gene3D" id="3.40.50.1820">
    <property type="entry name" value="alpha/beta hydrolase"/>
    <property type="match status" value="1"/>
</dbReference>
<dbReference type="PANTHER" id="PTHR23024:SF609">
    <property type="entry name" value="CARBOXYLESTERASE 18-RELATED"/>
    <property type="match status" value="1"/>
</dbReference>
<evidence type="ECO:0000256" key="1">
    <source>
        <dbReference type="ARBA" id="ARBA00010515"/>
    </source>
</evidence>
<name>A0A067JXJ0_JATCU</name>
<protein>
    <recommendedName>
        <fullName evidence="3">Alpha/beta hydrolase fold-3 domain-containing protein</fullName>
    </recommendedName>
</protein>
<dbReference type="EMBL" id="KK915137">
    <property type="protein sequence ID" value="KDP24229.1"/>
    <property type="molecule type" value="Genomic_DNA"/>
</dbReference>
<evidence type="ECO:0000313" key="4">
    <source>
        <dbReference type="EMBL" id="KDP24229.1"/>
    </source>
</evidence>
<gene>
    <name evidence="4" type="ORF">JCGZ_25886</name>
</gene>
<keyword evidence="5" id="KW-1185">Reference proteome</keyword>
<evidence type="ECO:0000259" key="3">
    <source>
        <dbReference type="Pfam" id="PF07859"/>
    </source>
</evidence>
<evidence type="ECO:0000313" key="5">
    <source>
        <dbReference type="Proteomes" id="UP000027138"/>
    </source>
</evidence>
<reference evidence="4 5" key="1">
    <citation type="journal article" date="2014" name="PLoS ONE">
        <title>Global Analysis of Gene Expression Profiles in Physic Nut (Jatropha curcas L.) Seedlings Exposed to Salt Stress.</title>
        <authorList>
            <person name="Zhang L."/>
            <person name="Zhang C."/>
            <person name="Wu P."/>
            <person name="Chen Y."/>
            <person name="Li M."/>
            <person name="Jiang H."/>
            <person name="Wu G."/>
        </authorList>
    </citation>
    <scope>NUCLEOTIDE SEQUENCE [LARGE SCALE GENOMIC DNA]</scope>
    <source>
        <strain evidence="5">cv. GZQX0401</strain>
        <tissue evidence="4">Young leaves</tissue>
    </source>
</reference>
<dbReference type="SUPFAM" id="SSF53474">
    <property type="entry name" value="alpha/beta-Hydrolases"/>
    <property type="match status" value="1"/>
</dbReference>
<dbReference type="GO" id="GO:0052689">
    <property type="term" value="F:carboxylic ester hydrolase activity"/>
    <property type="evidence" value="ECO:0007669"/>
    <property type="project" value="TreeGrafter"/>
</dbReference>
<dbReference type="Pfam" id="PF07859">
    <property type="entry name" value="Abhydrolase_3"/>
    <property type="match status" value="1"/>
</dbReference>
<comment type="similarity">
    <text evidence="1">Belongs to the 'GDXG' lipolytic enzyme family.</text>
</comment>
<dbReference type="InterPro" id="IPR029058">
    <property type="entry name" value="AB_hydrolase_fold"/>
</dbReference>
<dbReference type="Proteomes" id="UP000027138">
    <property type="component" value="Unassembled WGS sequence"/>
</dbReference>
<feature type="region of interest" description="Disordered" evidence="2">
    <location>
        <begin position="1"/>
        <end position="47"/>
    </location>
</feature>